<evidence type="ECO:0000259" key="2">
    <source>
        <dbReference type="Pfam" id="PF13456"/>
    </source>
</evidence>
<reference evidence="3" key="1">
    <citation type="submission" date="2023-07" db="EMBL/GenBank/DDBJ databases">
        <title>draft genome sequence of fig (Ficus carica).</title>
        <authorList>
            <person name="Takahashi T."/>
            <person name="Nishimura K."/>
        </authorList>
    </citation>
    <scope>NUCLEOTIDE SEQUENCE</scope>
</reference>
<sequence length="256" mass="27533">MASKGSYTMYIIVIMGLFSLAATVKQGAEAKGRGLRCFGNCGDIINCSKICKKNGFYSETAKIMPIASGGSKCCCIILAEENGLLEALSAPVMPASPGMWTPPPQKCVKLNFAVSLGTVDSVVAVIARNSSSMPVLIFAKVVQTVEPVVAMAHALKSAITLAWNHSYQCAIFEGEAFPVFKNVCIHEADCRRAAHLILEDFATKLPPFNFWVVSLIPKQINYAAHNAAEWCRNASVFDLVKLDVIPASAIFDVSLP</sequence>
<keyword evidence="4" id="KW-1185">Reference proteome</keyword>
<evidence type="ECO:0000313" key="3">
    <source>
        <dbReference type="EMBL" id="GMN26168.1"/>
    </source>
</evidence>
<name>A0AA88CLM1_FICCA</name>
<comment type="caution">
    <text evidence="3">The sequence shown here is derived from an EMBL/GenBank/DDBJ whole genome shotgun (WGS) entry which is preliminary data.</text>
</comment>
<dbReference type="AlphaFoldDB" id="A0AA88CLM1"/>
<dbReference type="EMBL" id="BTGU01003068">
    <property type="protein sequence ID" value="GMN26168.1"/>
    <property type="molecule type" value="Genomic_DNA"/>
</dbReference>
<feature type="chain" id="PRO_5041689155" description="RNase H type-1 domain-containing protein" evidence="1">
    <location>
        <begin position="24"/>
        <end position="256"/>
    </location>
</feature>
<feature type="signal peptide" evidence="1">
    <location>
        <begin position="1"/>
        <end position="23"/>
    </location>
</feature>
<protein>
    <recommendedName>
        <fullName evidence="2">RNase H type-1 domain-containing protein</fullName>
    </recommendedName>
</protein>
<accession>A0AA88CLM1</accession>
<evidence type="ECO:0000256" key="1">
    <source>
        <dbReference type="SAM" id="SignalP"/>
    </source>
</evidence>
<dbReference type="Pfam" id="PF13456">
    <property type="entry name" value="RVT_3"/>
    <property type="match status" value="1"/>
</dbReference>
<dbReference type="GO" id="GO:0004523">
    <property type="term" value="F:RNA-DNA hybrid ribonuclease activity"/>
    <property type="evidence" value="ECO:0007669"/>
    <property type="project" value="InterPro"/>
</dbReference>
<gene>
    <name evidence="3" type="ORF">TIFTF001_043965</name>
</gene>
<organism evidence="3 4">
    <name type="scientific">Ficus carica</name>
    <name type="common">Common fig</name>
    <dbReference type="NCBI Taxonomy" id="3494"/>
    <lineage>
        <taxon>Eukaryota</taxon>
        <taxon>Viridiplantae</taxon>
        <taxon>Streptophyta</taxon>
        <taxon>Embryophyta</taxon>
        <taxon>Tracheophyta</taxon>
        <taxon>Spermatophyta</taxon>
        <taxon>Magnoliopsida</taxon>
        <taxon>eudicotyledons</taxon>
        <taxon>Gunneridae</taxon>
        <taxon>Pentapetalae</taxon>
        <taxon>rosids</taxon>
        <taxon>fabids</taxon>
        <taxon>Rosales</taxon>
        <taxon>Moraceae</taxon>
        <taxon>Ficeae</taxon>
        <taxon>Ficus</taxon>
    </lineage>
</organism>
<keyword evidence="1" id="KW-0732">Signal</keyword>
<feature type="domain" description="RNase H type-1" evidence="2">
    <location>
        <begin position="117"/>
        <end position="231"/>
    </location>
</feature>
<dbReference type="Proteomes" id="UP001187192">
    <property type="component" value="Unassembled WGS sequence"/>
</dbReference>
<evidence type="ECO:0000313" key="4">
    <source>
        <dbReference type="Proteomes" id="UP001187192"/>
    </source>
</evidence>
<proteinExistence type="predicted"/>
<dbReference type="InterPro" id="IPR002156">
    <property type="entry name" value="RNaseH_domain"/>
</dbReference>
<dbReference type="GO" id="GO:0003676">
    <property type="term" value="F:nucleic acid binding"/>
    <property type="evidence" value="ECO:0007669"/>
    <property type="project" value="InterPro"/>
</dbReference>